<dbReference type="PROSITE" id="PS50106">
    <property type="entry name" value="PDZ"/>
    <property type="match status" value="1"/>
</dbReference>
<evidence type="ECO:0000259" key="3">
    <source>
        <dbReference type="PROSITE" id="PS51494"/>
    </source>
</evidence>
<dbReference type="Gene3D" id="2.30.42.10">
    <property type="match status" value="1"/>
</dbReference>
<feature type="domain" description="PDZ" evidence="2">
    <location>
        <begin position="170"/>
        <end position="217"/>
    </location>
</feature>
<dbReference type="MEROPS" id="S55.001"/>
<dbReference type="PROSITE" id="PS51494">
    <property type="entry name" value="SPOIVB"/>
    <property type="match status" value="1"/>
</dbReference>
<keyword evidence="5" id="KW-1185">Reference proteome</keyword>
<feature type="transmembrane region" description="Helical" evidence="1">
    <location>
        <begin position="21"/>
        <end position="45"/>
    </location>
</feature>
<proteinExistence type="predicted"/>
<dbReference type="InterPro" id="IPR036034">
    <property type="entry name" value="PDZ_sf"/>
</dbReference>
<dbReference type="EMBL" id="CP003273">
    <property type="protein sequence ID" value="AGL02001.1"/>
    <property type="molecule type" value="Genomic_DNA"/>
</dbReference>
<dbReference type="AlphaFoldDB" id="R4KQW9"/>
<accession>R4KQW9</accession>
<evidence type="ECO:0000313" key="4">
    <source>
        <dbReference type="EMBL" id="AGL02001.1"/>
    </source>
</evidence>
<evidence type="ECO:0000313" key="5">
    <source>
        <dbReference type="Proteomes" id="UP000013520"/>
    </source>
</evidence>
<dbReference type="InterPro" id="IPR014219">
    <property type="entry name" value="SpoIVB"/>
</dbReference>
<dbReference type="Pfam" id="PF13180">
    <property type="entry name" value="PDZ_2"/>
    <property type="match status" value="1"/>
</dbReference>
<dbReference type="STRING" id="767817.Desgi_2595"/>
<name>R4KQW9_9FIRM</name>
<keyword evidence="1" id="KW-0472">Membrane</keyword>
<reference evidence="4 5" key="1">
    <citation type="submission" date="2012-01" db="EMBL/GenBank/DDBJ databases">
        <title>Complete sequence of Desulfotomaculum gibsoniae DSM 7213.</title>
        <authorList>
            <consortium name="US DOE Joint Genome Institute"/>
            <person name="Lucas S."/>
            <person name="Han J."/>
            <person name="Lapidus A."/>
            <person name="Cheng J.-F."/>
            <person name="Goodwin L."/>
            <person name="Pitluck S."/>
            <person name="Peters L."/>
            <person name="Ovchinnikova G."/>
            <person name="Teshima H."/>
            <person name="Detter J.C."/>
            <person name="Han C."/>
            <person name="Tapia R."/>
            <person name="Land M."/>
            <person name="Hauser L."/>
            <person name="Kyrpides N."/>
            <person name="Ivanova N."/>
            <person name="Pagani I."/>
            <person name="Parshina S."/>
            <person name="Plugge C."/>
            <person name="Muyzer G."/>
            <person name="Kuever J."/>
            <person name="Ivanova A."/>
            <person name="Nazina T."/>
            <person name="Klenk H.-P."/>
            <person name="Brambilla E."/>
            <person name="Spring S."/>
            <person name="Stams A.F."/>
            <person name="Woyke T."/>
        </authorList>
    </citation>
    <scope>NUCLEOTIDE SEQUENCE [LARGE SCALE GENOMIC DNA]</scope>
    <source>
        <strain evidence="4 5">DSM 7213</strain>
    </source>
</reference>
<dbReference type="HOGENOM" id="CLU_035713_1_0_9"/>
<feature type="domain" description="Peptidase S55" evidence="3">
    <location>
        <begin position="218"/>
        <end position="456"/>
    </location>
</feature>
<dbReference type="Pfam" id="PF05580">
    <property type="entry name" value="Peptidase_S55"/>
    <property type="match status" value="1"/>
</dbReference>
<dbReference type="InterPro" id="IPR008763">
    <property type="entry name" value="Peptidase_S55"/>
</dbReference>
<sequence length="457" mass="49686">MSIKIFRKGVCCLKRSNHSRLLGTIFILVFAFMATSITLYSYWYYFLPTRQYINVGDNIASGIDLPGAVIKNVSLKLHSATEMLSVNGNNYREYTCSSDKTLPVALKPGQLEMQFKLFGLLPIHKMMVNVVEPPSVIPGGQSIGVLLHTEGVMVVGEAAVEKDGQTFFPARAAGIAVGDLILKINGAKITSEHQLQELVDKYGKQGKDISLLVKHGNRNKLAKINPILCDKTGRYRIGLFIKNSTAGVGTLTFYEPQTKTYGALGHIIADFESGHKLNPVGGKIVEATVKGIHPGKKGAPGEKLGVFKGKSDIIGNIEKNTTCGIYGKLQHGINNPYYTRTIPVAMRYQVEEAPAEILTVLNGDKIEKFKIEIEDILPAGNQGKCMIIKVTDKKLLNSTGGIIQGMSGSPIIQNGRLVGAVTHVFINDPTKGYGVLAENMLKEANLLNMEQTEKIAG</sequence>
<dbReference type="SUPFAM" id="SSF50156">
    <property type="entry name" value="PDZ domain-like"/>
    <property type="match status" value="1"/>
</dbReference>
<dbReference type="InterPro" id="IPR001478">
    <property type="entry name" value="PDZ"/>
</dbReference>
<gene>
    <name evidence="4" type="ORF">Desgi_2595</name>
</gene>
<evidence type="ECO:0000256" key="1">
    <source>
        <dbReference type="SAM" id="Phobius"/>
    </source>
</evidence>
<evidence type="ECO:0000259" key="2">
    <source>
        <dbReference type="PROSITE" id="PS50106"/>
    </source>
</evidence>
<organism evidence="4 5">
    <name type="scientific">Desulfoscipio gibsoniae DSM 7213</name>
    <dbReference type="NCBI Taxonomy" id="767817"/>
    <lineage>
        <taxon>Bacteria</taxon>
        <taxon>Bacillati</taxon>
        <taxon>Bacillota</taxon>
        <taxon>Clostridia</taxon>
        <taxon>Eubacteriales</taxon>
        <taxon>Desulfallaceae</taxon>
        <taxon>Desulfoscipio</taxon>
    </lineage>
</organism>
<dbReference type="KEGG" id="dgi:Desgi_2595"/>
<dbReference type="NCBIfam" id="TIGR02860">
    <property type="entry name" value="spore_IV_B"/>
    <property type="match status" value="1"/>
</dbReference>
<protein>
    <submittedName>
        <fullName evidence="4">Stage IV sporulation protein B</fullName>
    </submittedName>
</protein>
<dbReference type="eggNOG" id="COG0750">
    <property type="taxonomic scope" value="Bacteria"/>
</dbReference>
<keyword evidence="1" id="KW-0812">Transmembrane</keyword>
<dbReference type="Proteomes" id="UP000013520">
    <property type="component" value="Chromosome"/>
</dbReference>
<dbReference type="OrthoDB" id="9765242at2"/>
<keyword evidence="1" id="KW-1133">Transmembrane helix</keyword>